<evidence type="ECO:0000313" key="1">
    <source>
        <dbReference type="EMBL" id="GLD70641.1"/>
    </source>
</evidence>
<gene>
    <name evidence="1" type="ORF">AKAME5_002195900</name>
</gene>
<proteinExistence type="predicted"/>
<protein>
    <submittedName>
        <fullName evidence="1">A disintegrin and metalloproteinase with thrombospondin motifs 17 isoform X1</fullName>
    </submittedName>
</protein>
<keyword evidence="1" id="KW-0645">Protease</keyword>
<keyword evidence="1" id="KW-0378">Hydrolase</keyword>
<dbReference type="Proteomes" id="UP001279410">
    <property type="component" value="Unassembled WGS sequence"/>
</dbReference>
<accession>A0AAD3NG80</accession>
<comment type="caution">
    <text evidence="1">The sequence shown here is derived from an EMBL/GenBank/DDBJ whole genome shotgun (WGS) entry which is preliminary data.</text>
</comment>
<dbReference type="AlphaFoldDB" id="A0AAD3NG80"/>
<evidence type="ECO:0000313" key="2">
    <source>
        <dbReference type="Proteomes" id="UP001279410"/>
    </source>
</evidence>
<dbReference type="GO" id="GO:0008237">
    <property type="term" value="F:metallopeptidase activity"/>
    <property type="evidence" value="ECO:0007669"/>
    <property type="project" value="UniProtKB-KW"/>
</dbReference>
<keyword evidence="1" id="KW-0482">Metalloprotease</keyword>
<sequence length="104" mass="11261">MICGKNILDSWITGLVQIGEDSLFIQPVGENDPSQSFSGLKHRLLRHRRSAKTSSAPDADQPSYCGTIQAAAMVAGVFFAHHGGWPGSVRGSRPNTMLKLTDEH</sequence>
<name>A0AAD3NG80_LATJO</name>
<keyword evidence="2" id="KW-1185">Reference proteome</keyword>
<organism evidence="1 2">
    <name type="scientific">Lates japonicus</name>
    <name type="common">Japanese lates</name>
    <dbReference type="NCBI Taxonomy" id="270547"/>
    <lineage>
        <taxon>Eukaryota</taxon>
        <taxon>Metazoa</taxon>
        <taxon>Chordata</taxon>
        <taxon>Craniata</taxon>
        <taxon>Vertebrata</taxon>
        <taxon>Euteleostomi</taxon>
        <taxon>Actinopterygii</taxon>
        <taxon>Neopterygii</taxon>
        <taxon>Teleostei</taxon>
        <taxon>Neoteleostei</taxon>
        <taxon>Acanthomorphata</taxon>
        <taxon>Carangaria</taxon>
        <taxon>Carangaria incertae sedis</taxon>
        <taxon>Centropomidae</taxon>
        <taxon>Lates</taxon>
    </lineage>
</organism>
<reference evidence="1" key="1">
    <citation type="submission" date="2022-08" db="EMBL/GenBank/DDBJ databases">
        <title>Genome sequencing of akame (Lates japonicus).</title>
        <authorList>
            <person name="Hashiguchi Y."/>
            <person name="Takahashi H."/>
        </authorList>
    </citation>
    <scope>NUCLEOTIDE SEQUENCE</scope>
    <source>
        <strain evidence="1">Kochi</strain>
    </source>
</reference>
<dbReference type="EMBL" id="BRZM01000402">
    <property type="protein sequence ID" value="GLD70641.1"/>
    <property type="molecule type" value="Genomic_DNA"/>
</dbReference>